<dbReference type="Gene3D" id="3.30.70.330">
    <property type="match status" value="1"/>
</dbReference>
<evidence type="ECO:0000313" key="5">
    <source>
        <dbReference type="EMBL" id="KAK2077897.1"/>
    </source>
</evidence>
<dbReference type="SMART" id="SM00360">
    <property type="entry name" value="RRM"/>
    <property type="match status" value="1"/>
</dbReference>
<comment type="caution">
    <text evidence="5">The sequence shown here is derived from an EMBL/GenBank/DDBJ whole genome shotgun (WGS) entry which is preliminary data.</text>
</comment>
<dbReference type="GO" id="GO:0003723">
    <property type="term" value="F:RNA binding"/>
    <property type="evidence" value="ECO:0007669"/>
    <property type="project" value="UniProtKB-UniRule"/>
</dbReference>
<feature type="domain" description="RRM" evidence="4">
    <location>
        <begin position="79"/>
        <end position="157"/>
    </location>
</feature>
<gene>
    <name evidence="5" type="ORF">QBZ16_003765</name>
</gene>
<dbReference type="Proteomes" id="UP001255856">
    <property type="component" value="Unassembled WGS sequence"/>
</dbReference>
<keyword evidence="1 2" id="KW-0694">RNA-binding</keyword>
<accession>A0AAD9MI64</accession>
<dbReference type="InterPro" id="IPR035979">
    <property type="entry name" value="RBD_domain_sf"/>
</dbReference>
<protein>
    <recommendedName>
        <fullName evidence="4">RRM domain-containing protein</fullName>
    </recommendedName>
</protein>
<dbReference type="EMBL" id="JASFZW010000005">
    <property type="protein sequence ID" value="KAK2077897.1"/>
    <property type="molecule type" value="Genomic_DNA"/>
</dbReference>
<feature type="region of interest" description="Disordered" evidence="3">
    <location>
        <begin position="149"/>
        <end position="193"/>
    </location>
</feature>
<dbReference type="Pfam" id="PF00076">
    <property type="entry name" value="RRM_1"/>
    <property type="match status" value="1"/>
</dbReference>
<organism evidence="5 6">
    <name type="scientific">Prototheca wickerhamii</name>
    <dbReference type="NCBI Taxonomy" id="3111"/>
    <lineage>
        <taxon>Eukaryota</taxon>
        <taxon>Viridiplantae</taxon>
        <taxon>Chlorophyta</taxon>
        <taxon>core chlorophytes</taxon>
        <taxon>Trebouxiophyceae</taxon>
        <taxon>Chlorellales</taxon>
        <taxon>Chlorellaceae</taxon>
        <taxon>Prototheca</taxon>
    </lineage>
</organism>
<proteinExistence type="predicted"/>
<dbReference type="PANTHER" id="PTHR10501">
    <property type="entry name" value="U1 SMALL NUCLEAR RIBONUCLEOPROTEIN A/U2 SMALL NUCLEAR RIBONUCLEOPROTEIN B"/>
    <property type="match status" value="1"/>
</dbReference>
<dbReference type="PROSITE" id="PS50102">
    <property type="entry name" value="RRM"/>
    <property type="match status" value="1"/>
</dbReference>
<evidence type="ECO:0000259" key="4">
    <source>
        <dbReference type="PROSITE" id="PS50102"/>
    </source>
</evidence>
<evidence type="ECO:0000313" key="6">
    <source>
        <dbReference type="Proteomes" id="UP001255856"/>
    </source>
</evidence>
<name>A0AAD9MI64_PROWI</name>
<reference evidence="5" key="1">
    <citation type="submission" date="2021-01" db="EMBL/GenBank/DDBJ databases">
        <authorList>
            <person name="Eckstrom K.M.E."/>
        </authorList>
    </citation>
    <scope>NUCLEOTIDE SEQUENCE</scope>
    <source>
        <strain evidence="5">UVCC 0001</strain>
    </source>
</reference>
<evidence type="ECO:0000256" key="3">
    <source>
        <dbReference type="SAM" id="MobiDB-lite"/>
    </source>
</evidence>
<evidence type="ECO:0000256" key="1">
    <source>
        <dbReference type="ARBA" id="ARBA00022884"/>
    </source>
</evidence>
<keyword evidence="6" id="KW-1185">Reference proteome</keyword>
<dbReference type="SUPFAM" id="SSF54928">
    <property type="entry name" value="RNA-binding domain, RBD"/>
    <property type="match status" value="1"/>
</dbReference>
<dbReference type="InterPro" id="IPR000504">
    <property type="entry name" value="RRM_dom"/>
</dbReference>
<evidence type="ECO:0000256" key="2">
    <source>
        <dbReference type="PROSITE-ProRule" id="PRU00176"/>
    </source>
</evidence>
<dbReference type="InterPro" id="IPR012677">
    <property type="entry name" value="Nucleotide-bd_a/b_plait_sf"/>
</dbReference>
<sequence length="193" mass="20562">MVTCQITFRSGGTPLGFGLFASAGAAKAAVRCLDGVRFDAKHALHAQLARTNMSLPPLMGRQESGAQAPAPAQEQRPCNTLYIGNLGHATQETELHELYGHRPGFQRLRMIRTSGNKASAFIVFADTASAIQAKQVTSGAELLSSDRGPLRVHFSKNPSTSLKRASPTAQGSQNENRSPTRQRLSGDDTSASS</sequence>
<feature type="compositionally biased region" description="Polar residues" evidence="3">
    <location>
        <begin position="156"/>
        <end position="193"/>
    </location>
</feature>
<dbReference type="AlphaFoldDB" id="A0AAD9MI64"/>